<dbReference type="Proteomes" id="UP000054007">
    <property type="component" value="Unassembled WGS sequence"/>
</dbReference>
<name>A0A0D7B899_9AGAR</name>
<dbReference type="AlphaFoldDB" id="A0A0D7B899"/>
<organism evidence="1 2">
    <name type="scientific">Cylindrobasidium torrendii FP15055 ss-10</name>
    <dbReference type="NCBI Taxonomy" id="1314674"/>
    <lineage>
        <taxon>Eukaryota</taxon>
        <taxon>Fungi</taxon>
        <taxon>Dikarya</taxon>
        <taxon>Basidiomycota</taxon>
        <taxon>Agaricomycotina</taxon>
        <taxon>Agaricomycetes</taxon>
        <taxon>Agaricomycetidae</taxon>
        <taxon>Agaricales</taxon>
        <taxon>Marasmiineae</taxon>
        <taxon>Physalacriaceae</taxon>
        <taxon>Cylindrobasidium</taxon>
    </lineage>
</organism>
<dbReference type="STRING" id="1314674.A0A0D7B899"/>
<reference evidence="1 2" key="1">
    <citation type="journal article" date="2015" name="Fungal Genet. Biol.">
        <title>Evolution of novel wood decay mechanisms in Agaricales revealed by the genome sequences of Fistulina hepatica and Cylindrobasidium torrendii.</title>
        <authorList>
            <person name="Floudas D."/>
            <person name="Held B.W."/>
            <person name="Riley R."/>
            <person name="Nagy L.G."/>
            <person name="Koehler G."/>
            <person name="Ransdell A.S."/>
            <person name="Younus H."/>
            <person name="Chow J."/>
            <person name="Chiniquy J."/>
            <person name="Lipzen A."/>
            <person name="Tritt A."/>
            <person name="Sun H."/>
            <person name="Haridas S."/>
            <person name="LaButti K."/>
            <person name="Ohm R.A."/>
            <person name="Kues U."/>
            <person name="Blanchette R.A."/>
            <person name="Grigoriev I.V."/>
            <person name="Minto R.E."/>
            <person name="Hibbett D.S."/>
        </authorList>
    </citation>
    <scope>NUCLEOTIDE SEQUENCE [LARGE SCALE GENOMIC DNA]</scope>
    <source>
        <strain evidence="1 2">FP15055 ss-10</strain>
    </source>
</reference>
<protein>
    <submittedName>
        <fullName evidence="1">Uncharacterized protein</fullName>
    </submittedName>
</protein>
<proteinExistence type="predicted"/>
<sequence length="183" mass="20320">MRLDSHWHSPTPKIAKQRILLSSPNKTPTDTIKLYHGRYLMVGARSSFVFYDLDAPDWETPSFGSGVTDATFTFYRGDTNQNAAVSYISAVASTKWPVYTGYGGLISRRRCCIARRTCPLGDRCRDLRRSRMAGSSMDATAIQPQTRSALCSSTSRRAGRMKSPSMCPCVPSSLNVMVSLDLY</sequence>
<evidence type="ECO:0000313" key="1">
    <source>
        <dbReference type="EMBL" id="KIY66702.1"/>
    </source>
</evidence>
<accession>A0A0D7B899</accession>
<gene>
    <name evidence="1" type="ORF">CYLTODRAFT_25337</name>
</gene>
<dbReference type="OrthoDB" id="2891737at2759"/>
<evidence type="ECO:0000313" key="2">
    <source>
        <dbReference type="Proteomes" id="UP000054007"/>
    </source>
</evidence>
<dbReference type="EMBL" id="KN880546">
    <property type="protein sequence ID" value="KIY66702.1"/>
    <property type="molecule type" value="Genomic_DNA"/>
</dbReference>
<keyword evidence="2" id="KW-1185">Reference proteome</keyword>